<evidence type="ECO:0000256" key="1">
    <source>
        <dbReference type="SAM" id="MobiDB-lite"/>
    </source>
</evidence>
<accession>A0AAE1ACB4</accession>
<feature type="region of interest" description="Disordered" evidence="1">
    <location>
        <begin position="1"/>
        <end position="35"/>
    </location>
</feature>
<organism evidence="2 3">
    <name type="scientific">Elysia crispata</name>
    <name type="common">lettuce slug</name>
    <dbReference type="NCBI Taxonomy" id="231223"/>
    <lineage>
        <taxon>Eukaryota</taxon>
        <taxon>Metazoa</taxon>
        <taxon>Spiralia</taxon>
        <taxon>Lophotrochozoa</taxon>
        <taxon>Mollusca</taxon>
        <taxon>Gastropoda</taxon>
        <taxon>Heterobranchia</taxon>
        <taxon>Euthyneura</taxon>
        <taxon>Panpulmonata</taxon>
        <taxon>Sacoglossa</taxon>
        <taxon>Placobranchoidea</taxon>
        <taxon>Plakobranchidae</taxon>
        <taxon>Elysia</taxon>
    </lineage>
</organism>
<protein>
    <submittedName>
        <fullName evidence="2">Uncharacterized protein</fullName>
    </submittedName>
</protein>
<sequence length="168" mass="18849">MSDPDSPQPPLPTRMRGDMSKINIRTSRNNGSHYGVDPPDKFFSRQILGFPTEELLSLCTAWPDTPRRLEFINASITPLYFLAEGWKYLIPVAQITADWREKGKPGSEEAVSCRMEMLMFETNWLVSLPAGWGAGWSRDAEGSDPYQASLREIKAAPQRQCLAQASIS</sequence>
<feature type="compositionally biased region" description="Pro residues" evidence="1">
    <location>
        <begin position="1"/>
        <end position="12"/>
    </location>
</feature>
<keyword evidence="3" id="KW-1185">Reference proteome</keyword>
<dbReference type="EMBL" id="JAWDGP010002141">
    <property type="protein sequence ID" value="KAK3785300.1"/>
    <property type="molecule type" value="Genomic_DNA"/>
</dbReference>
<comment type="caution">
    <text evidence="2">The sequence shown here is derived from an EMBL/GenBank/DDBJ whole genome shotgun (WGS) entry which is preliminary data.</text>
</comment>
<dbReference type="Proteomes" id="UP001283361">
    <property type="component" value="Unassembled WGS sequence"/>
</dbReference>
<dbReference type="AlphaFoldDB" id="A0AAE1ACB4"/>
<feature type="compositionally biased region" description="Polar residues" evidence="1">
    <location>
        <begin position="23"/>
        <end position="32"/>
    </location>
</feature>
<reference evidence="2" key="1">
    <citation type="journal article" date="2023" name="G3 (Bethesda)">
        <title>A reference genome for the long-term kleptoplast-retaining sea slug Elysia crispata morphotype clarki.</title>
        <authorList>
            <person name="Eastman K.E."/>
            <person name="Pendleton A.L."/>
            <person name="Shaikh M.A."/>
            <person name="Suttiyut T."/>
            <person name="Ogas R."/>
            <person name="Tomko P."/>
            <person name="Gavelis G."/>
            <person name="Widhalm J.R."/>
            <person name="Wisecaver J.H."/>
        </authorList>
    </citation>
    <scope>NUCLEOTIDE SEQUENCE</scope>
    <source>
        <strain evidence="2">ECLA1</strain>
    </source>
</reference>
<name>A0AAE1ACB4_9GAST</name>
<gene>
    <name evidence="2" type="ORF">RRG08_050150</name>
</gene>
<proteinExistence type="predicted"/>
<evidence type="ECO:0000313" key="2">
    <source>
        <dbReference type="EMBL" id="KAK3785300.1"/>
    </source>
</evidence>
<evidence type="ECO:0000313" key="3">
    <source>
        <dbReference type="Proteomes" id="UP001283361"/>
    </source>
</evidence>